<keyword evidence="3" id="KW-1185">Reference proteome</keyword>
<comment type="caution">
    <text evidence="2">The sequence shown here is derived from an EMBL/GenBank/DDBJ whole genome shotgun (WGS) entry which is preliminary data.</text>
</comment>
<name>A0A166V4K9_9HYPO</name>
<feature type="signal peptide" evidence="1">
    <location>
        <begin position="1"/>
        <end position="19"/>
    </location>
</feature>
<sequence>MKFALGFLLLAPLWNMAAAELPELKLANEKGITVSGLGGEVNAQAVCPPTFPRYCPYGFCCRTTKCCPKSCCQDFARYCIDGNCYA</sequence>
<dbReference type="Proteomes" id="UP000078544">
    <property type="component" value="Unassembled WGS sequence"/>
</dbReference>
<dbReference type="AlphaFoldDB" id="A0A166V4K9"/>
<dbReference type="OrthoDB" id="5048213at2759"/>
<protein>
    <submittedName>
        <fullName evidence="2">Uncharacterized protein</fullName>
    </submittedName>
</protein>
<feature type="chain" id="PRO_5007880987" evidence="1">
    <location>
        <begin position="20"/>
        <end position="86"/>
    </location>
</feature>
<proteinExistence type="predicted"/>
<dbReference type="EMBL" id="AZGY01000001">
    <property type="protein sequence ID" value="OAA33262.1"/>
    <property type="molecule type" value="Genomic_DNA"/>
</dbReference>
<evidence type="ECO:0000313" key="3">
    <source>
        <dbReference type="Proteomes" id="UP000078544"/>
    </source>
</evidence>
<evidence type="ECO:0000313" key="2">
    <source>
        <dbReference type="EMBL" id="OAA33262.1"/>
    </source>
</evidence>
<evidence type="ECO:0000256" key="1">
    <source>
        <dbReference type="SAM" id="SignalP"/>
    </source>
</evidence>
<gene>
    <name evidence="2" type="ORF">AAL_00727</name>
</gene>
<accession>A0A166V4K9</accession>
<organism evidence="2 3">
    <name type="scientific">Moelleriella libera RCEF 2490</name>
    <dbReference type="NCBI Taxonomy" id="1081109"/>
    <lineage>
        <taxon>Eukaryota</taxon>
        <taxon>Fungi</taxon>
        <taxon>Dikarya</taxon>
        <taxon>Ascomycota</taxon>
        <taxon>Pezizomycotina</taxon>
        <taxon>Sordariomycetes</taxon>
        <taxon>Hypocreomycetidae</taxon>
        <taxon>Hypocreales</taxon>
        <taxon>Clavicipitaceae</taxon>
        <taxon>Moelleriella</taxon>
    </lineage>
</organism>
<reference evidence="2 3" key="1">
    <citation type="journal article" date="2016" name="Genome Biol. Evol.">
        <title>Divergent and convergent evolution of fungal pathogenicity.</title>
        <authorList>
            <person name="Shang Y."/>
            <person name="Xiao G."/>
            <person name="Zheng P."/>
            <person name="Cen K."/>
            <person name="Zhan S."/>
            <person name="Wang C."/>
        </authorList>
    </citation>
    <scope>NUCLEOTIDE SEQUENCE [LARGE SCALE GENOMIC DNA]</scope>
    <source>
        <strain evidence="2 3">RCEF 2490</strain>
    </source>
</reference>
<keyword evidence="1" id="KW-0732">Signal</keyword>